<organism evidence="1 2">
    <name type="scientific">Haladaptatus litoreus</name>
    <dbReference type="NCBI Taxonomy" id="553468"/>
    <lineage>
        <taxon>Archaea</taxon>
        <taxon>Methanobacteriati</taxon>
        <taxon>Methanobacteriota</taxon>
        <taxon>Stenosarchaea group</taxon>
        <taxon>Halobacteria</taxon>
        <taxon>Halobacteriales</taxon>
        <taxon>Haladaptataceae</taxon>
        <taxon>Haladaptatus</taxon>
    </lineage>
</organism>
<accession>A0A1N7FIT4</accession>
<dbReference type="Proteomes" id="UP000186914">
    <property type="component" value="Unassembled WGS sequence"/>
</dbReference>
<evidence type="ECO:0000313" key="1">
    <source>
        <dbReference type="EMBL" id="SIS00207.1"/>
    </source>
</evidence>
<evidence type="ECO:0000313" key="2">
    <source>
        <dbReference type="Proteomes" id="UP000186914"/>
    </source>
</evidence>
<sequence length="50" mass="5273">MHGDKKTAECGKTGKRACVASPNGATLTLSDEGLEQFLQNHNIVRSSGDV</sequence>
<dbReference type="AlphaFoldDB" id="A0A1N7FIT4"/>
<protein>
    <submittedName>
        <fullName evidence="1">Uncharacterized protein</fullName>
    </submittedName>
</protein>
<proteinExistence type="predicted"/>
<reference evidence="2" key="1">
    <citation type="submission" date="2017-01" db="EMBL/GenBank/DDBJ databases">
        <authorList>
            <person name="Varghese N."/>
            <person name="Submissions S."/>
        </authorList>
    </citation>
    <scope>NUCLEOTIDE SEQUENCE [LARGE SCALE GENOMIC DNA]</scope>
    <source>
        <strain evidence="2">CGMCC 1.7737</strain>
    </source>
</reference>
<dbReference type="EMBL" id="FTNO01000009">
    <property type="protein sequence ID" value="SIS00207.1"/>
    <property type="molecule type" value="Genomic_DNA"/>
</dbReference>
<keyword evidence="2" id="KW-1185">Reference proteome</keyword>
<name>A0A1N7FIT4_9EURY</name>
<gene>
    <name evidence="1" type="ORF">SAMN05421858_5105</name>
</gene>